<organism evidence="2 3">
    <name type="scientific">Favolaschia claudopus</name>
    <dbReference type="NCBI Taxonomy" id="2862362"/>
    <lineage>
        <taxon>Eukaryota</taxon>
        <taxon>Fungi</taxon>
        <taxon>Dikarya</taxon>
        <taxon>Basidiomycota</taxon>
        <taxon>Agaricomycotina</taxon>
        <taxon>Agaricomycetes</taxon>
        <taxon>Agaricomycetidae</taxon>
        <taxon>Agaricales</taxon>
        <taxon>Marasmiineae</taxon>
        <taxon>Mycenaceae</taxon>
        <taxon>Favolaschia</taxon>
    </lineage>
</organism>
<evidence type="ECO:0000313" key="2">
    <source>
        <dbReference type="EMBL" id="KAK6987483.1"/>
    </source>
</evidence>
<evidence type="ECO:0000313" key="3">
    <source>
        <dbReference type="Proteomes" id="UP001362999"/>
    </source>
</evidence>
<comment type="caution">
    <text evidence="2">The sequence shown here is derived from an EMBL/GenBank/DDBJ whole genome shotgun (WGS) entry which is preliminary data.</text>
</comment>
<evidence type="ECO:0000256" key="1">
    <source>
        <dbReference type="SAM" id="MobiDB-lite"/>
    </source>
</evidence>
<protein>
    <submittedName>
        <fullName evidence="2">Uncharacterized protein</fullName>
    </submittedName>
</protein>
<proteinExistence type="predicted"/>
<name>A0AAV9ZM81_9AGAR</name>
<feature type="compositionally biased region" description="Gly residues" evidence="1">
    <location>
        <begin position="7"/>
        <end position="27"/>
    </location>
</feature>
<gene>
    <name evidence="2" type="ORF">R3P38DRAFT_330152</name>
</gene>
<dbReference type="AlphaFoldDB" id="A0AAV9ZM81"/>
<dbReference type="Proteomes" id="UP001362999">
    <property type="component" value="Unassembled WGS sequence"/>
</dbReference>
<keyword evidence="3" id="KW-1185">Reference proteome</keyword>
<sequence>MTNNVGAGTGGHGGISSHGFGGGGGFGQDVPSAQDDQPPRSGLEIYTSEMLSQKRGYPLFWPAPQDHHPNINSGIAIGDVGCIDEGGFDYLFNVFSSCPNGFNSLKMNDPNLPNTSSAEVKCNNIGPGSCLSRTVHYENGNLLEYNFQCSGRQGAVLALPSGAHRQQLKIGFRSLHQYVTENAKSWYRYIGKTLYREIHNGDLFVVSGHEKARSWGIAHYSEHEEEQTFKLRFQNAPNSTKYAWVSLGKNRAELSQHVHGPLNQTLFLRGWTVSLGPEVWREEFPGASSSAEVGSSIMSIWPPLSSHLRPGMGLNSPPVVLDAHPDRTKVNGTHYFNQKFEPSS</sequence>
<accession>A0AAV9ZM81</accession>
<dbReference type="EMBL" id="JAWWNJ010000131">
    <property type="protein sequence ID" value="KAK6987483.1"/>
    <property type="molecule type" value="Genomic_DNA"/>
</dbReference>
<reference evidence="2 3" key="1">
    <citation type="journal article" date="2024" name="J Genomics">
        <title>Draft genome sequencing and assembly of Favolaschia claudopus CIRM-BRFM 2984 isolated from oak limbs.</title>
        <authorList>
            <person name="Navarro D."/>
            <person name="Drula E."/>
            <person name="Chaduli D."/>
            <person name="Cazenave R."/>
            <person name="Ahrendt S."/>
            <person name="Wang J."/>
            <person name="Lipzen A."/>
            <person name="Daum C."/>
            <person name="Barry K."/>
            <person name="Grigoriev I.V."/>
            <person name="Favel A."/>
            <person name="Rosso M.N."/>
            <person name="Martin F."/>
        </authorList>
    </citation>
    <scope>NUCLEOTIDE SEQUENCE [LARGE SCALE GENOMIC DNA]</scope>
    <source>
        <strain evidence="2 3">CIRM-BRFM 2984</strain>
    </source>
</reference>
<feature type="region of interest" description="Disordered" evidence="1">
    <location>
        <begin position="1"/>
        <end position="42"/>
    </location>
</feature>